<name>A0A9P8SYL1_9ASCO</name>
<gene>
    <name evidence="1" type="ORF">OGATHE_006666</name>
</gene>
<protein>
    <submittedName>
        <fullName evidence="1">Uncharacterized protein</fullName>
    </submittedName>
</protein>
<evidence type="ECO:0000313" key="1">
    <source>
        <dbReference type="EMBL" id="KAH3658940.1"/>
    </source>
</evidence>
<dbReference type="AlphaFoldDB" id="A0A9P8SYL1"/>
<accession>A0A9P8SYL1</accession>
<keyword evidence="2" id="KW-1185">Reference proteome</keyword>
<reference evidence="1" key="2">
    <citation type="submission" date="2021-01" db="EMBL/GenBank/DDBJ databases">
        <authorList>
            <person name="Schikora-Tamarit M.A."/>
        </authorList>
    </citation>
    <scope>NUCLEOTIDE SEQUENCE</scope>
    <source>
        <strain evidence="1">NCAIM Y.01608</strain>
    </source>
</reference>
<sequence length="184" mass="20025">MVRMRSTNSTNLRVHLALSPSGGKCSEGLTELAVLLAISNPRLARSIASKASCSLFCWRCALNRSTRLLSDRNVSRIRNFSSSSILYRVDVTNPESTMESRILAKASLRWSESFCNASASSSRPSARVPVYMWLVASLWAGDGEEGIASLCTFCRSSSGVTGRSSVAWNSHVLTAFIATSFFRA</sequence>
<dbReference type="Proteomes" id="UP000788993">
    <property type="component" value="Unassembled WGS sequence"/>
</dbReference>
<evidence type="ECO:0000313" key="2">
    <source>
        <dbReference type="Proteomes" id="UP000788993"/>
    </source>
</evidence>
<reference evidence="1" key="1">
    <citation type="journal article" date="2021" name="Open Biol.">
        <title>Shared evolutionary footprints suggest mitochondrial oxidative damage underlies multiple complex I losses in fungi.</title>
        <authorList>
            <person name="Schikora-Tamarit M.A."/>
            <person name="Marcet-Houben M."/>
            <person name="Nosek J."/>
            <person name="Gabaldon T."/>
        </authorList>
    </citation>
    <scope>NUCLEOTIDE SEQUENCE</scope>
    <source>
        <strain evidence="1">NCAIM Y.01608</strain>
    </source>
</reference>
<dbReference type="EMBL" id="JAEUBD010001571">
    <property type="protein sequence ID" value="KAH3658940.1"/>
    <property type="molecule type" value="Genomic_DNA"/>
</dbReference>
<organism evidence="1 2">
    <name type="scientific">Ogataea polymorpha</name>
    <dbReference type="NCBI Taxonomy" id="460523"/>
    <lineage>
        <taxon>Eukaryota</taxon>
        <taxon>Fungi</taxon>
        <taxon>Dikarya</taxon>
        <taxon>Ascomycota</taxon>
        <taxon>Saccharomycotina</taxon>
        <taxon>Pichiomycetes</taxon>
        <taxon>Pichiales</taxon>
        <taxon>Pichiaceae</taxon>
        <taxon>Ogataea</taxon>
    </lineage>
</organism>
<comment type="caution">
    <text evidence="1">The sequence shown here is derived from an EMBL/GenBank/DDBJ whole genome shotgun (WGS) entry which is preliminary data.</text>
</comment>
<proteinExistence type="predicted"/>